<name>A0A0C3GBW9_PILCF</name>
<dbReference type="InParanoid" id="A0A0C3GBW9"/>
<organism evidence="1 2">
    <name type="scientific">Piloderma croceum (strain F 1598)</name>
    <dbReference type="NCBI Taxonomy" id="765440"/>
    <lineage>
        <taxon>Eukaryota</taxon>
        <taxon>Fungi</taxon>
        <taxon>Dikarya</taxon>
        <taxon>Basidiomycota</taxon>
        <taxon>Agaricomycotina</taxon>
        <taxon>Agaricomycetes</taxon>
        <taxon>Agaricomycetidae</taxon>
        <taxon>Atheliales</taxon>
        <taxon>Atheliaceae</taxon>
        <taxon>Piloderma</taxon>
    </lineage>
</organism>
<sequence length="66" mass="7753">MSKDKEIQVVRKPFMLLQSYDTKISLLHAFVVKDSVQENCTLTCYQSIIILIQIKNKLTLRVRRTI</sequence>
<protein>
    <submittedName>
        <fullName evidence="1">Uncharacterized protein</fullName>
    </submittedName>
</protein>
<dbReference type="EMBL" id="KN832975">
    <property type="protein sequence ID" value="KIM89239.1"/>
    <property type="molecule type" value="Genomic_DNA"/>
</dbReference>
<dbReference type="HOGENOM" id="CLU_2832026_0_0_1"/>
<keyword evidence="2" id="KW-1185">Reference proteome</keyword>
<accession>A0A0C3GBW9</accession>
<gene>
    <name evidence="1" type="ORF">PILCRDRAFT_813172</name>
</gene>
<reference evidence="1 2" key="1">
    <citation type="submission" date="2014-04" db="EMBL/GenBank/DDBJ databases">
        <authorList>
            <consortium name="DOE Joint Genome Institute"/>
            <person name="Kuo A."/>
            <person name="Tarkka M."/>
            <person name="Buscot F."/>
            <person name="Kohler A."/>
            <person name="Nagy L.G."/>
            <person name="Floudas D."/>
            <person name="Copeland A."/>
            <person name="Barry K.W."/>
            <person name="Cichocki N."/>
            <person name="Veneault-Fourrey C."/>
            <person name="LaButti K."/>
            <person name="Lindquist E.A."/>
            <person name="Lipzen A."/>
            <person name="Lundell T."/>
            <person name="Morin E."/>
            <person name="Murat C."/>
            <person name="Sun H."/>
            <person name="Tunlid A."/>
            <person name="Henrissat B."/>
            <person name="Grigoriev I.V."/>
            <person name="Hibbett D.S."/>
            <person name="Martin F."/>
            <person name="Nordberg H.P."/>
            <person name="Cantor M.N."/>
            <person name="Hua S.X."/>
        </authorList>
    </citation>
    <scope>NUCLEOTIDE SEQUENCE [LARGE SCALE GENOMIC DNA]</scope>
    <source>
        <strain evidence="1 2">F 1598</strain>
    </source>
</reference>
<evidence type="ECO:0000313" key="1">
    <source>
        <dbReference type="EMBL" id="KIM89239.1"/>
    </source>
</evidence>
<reference evidence="2" key="2">
    <citation type="submission" date="2015-01" db="EMBL/GenBank/DDBJ databases">
        <title>Evolutionary Origins and Diversification of the Mycorrhizal Mutualists.</title>
        <authorList>
            <consortium name="DOE Joint Genome Institute"/>
            <consortium name="Mycorrhizal Genomics Consortium"/>
            <person name="Kohler A."/>
            <person name="Kuo A."/>
            <person name="Nagy L.G."/>
            <person name="Floudas D."/>
            <person name="Copeland A."/>
            <person name="Barry K.W."/>
            <person name="Cichocki N."/>
            <person name="Veneault-Fourrey C."/>
            <person name="LaButti K."/>
            <person name="Lindquist E.A."/>
            <person name="Lipzen A."/>
            <person name="Lundell T."/>
            <person name="Morin E."/>
            <person name="Murat C."/>
            <person name="Riley R."/>
            <person name="Ohm R."/>
            <person name="Sun H."/>
            <person name="Tunlid A."/>
            <person name="Henrissat B."/>
            <person name="Grigoriev I.V."/>
            <person name="Hibbett D.S."/>
            <person name="Martin F."/>
        </authorList>
    </citation>
    <scope>NUCLEOTIDE SEQUENCE [LARGE SCALE GENOMIC DNA]</scope>
    <source>
        <strain evidence="2">F 1598</strain>
    </source>
</reference>
<dbReference type="AlphaFoldDB" id="A0A0C3GBW9"/>
<proteinExistence type="predicted"/>
<evidence type="ECO:0000313" key="2">
    <source>
        <dbReference type="Proteomes" id="UP000054166"/>
    </source>
</evidence>
<dbReference type="Proteomes" id="UP000054166">
    <property type="component" value="Unassembled WGS sequence"/>
</dbReference>